<proteinExistence type="predicted"/>
<dbReference type="AlphaFoldDB" id="A0A7V5H4L1"/>
<dbReference type="InterPro" id="IPR049427">
    <property type="entry name" value="Acyl-ACP_TE_C"/>
</dbReference>
<dbReference type="EMBL" id="DRTD01000612">
    <property type="protein sequence ID" value="HHE55769.1"/>
    <property type="molecule type" value="Genomic_DNA"/>
</dbReference>
<feature type="non-terminal residue" evidence="2">
    <location>
        <position position="1"/>
    </location>
</feature>
<name>A0A7V5H4L1_CALAY</name>
<dbReference type="Gene3D" id="3.10.129.10">
    <property type="entry name" value="Hotdog Thioesterase"/>
    <property type="match status" value="1"/>
</dbReference>
<dbReference type="PANTHER" id="PTHR31727:SF6">
    <property type="entry name" value="OLEOYL-ACYL CARRIER PROTEIN THIOESTERASE 1, CHLOROPLASTIC"/>
    <property type="match status" value="1"/>
</dbReference>
<dbReference type="Proteomes" id="UP000886111">
    <property type="component" value="Unassembled WGS sequence"/>
</dbReference>
<dbReference type="GO" id="GO:0000036">
    <property type="term" value="F:acyl carrier activity"/>
    <property type="evidence" value="ECO:0007669"/>
    <property type="project" value="TreeGrafter"/>
</dbReference>
<protein>
    <submittedName>
        <fullName evidence="2">Acyl-ACP thioesterase</fullName>
    </submittedName>
</protein>
<organism evidence="2">
    <name type="scientific">Caldithrix abyssi</name>
    <dbReference type="NCBI Taxonomy" id="187145"/>
    <lineage>
        <taxon>Bacteria</taxon>
        <taxon>Pseudomonadati</taxon>
        <taxon>Calditrichota</taxon>
        <taxon>Calditrichia</taxon>
        <taxon>Calditrichales</taxon>
        <taxon>Calditrichaceae</taxon>
        <taxon>Caldithrix</taxon>
    </lineage>
</organism>
<dbReference type="InterPro" id="IPR045023">
    <property type="entry name" value="FATA/B"/>
</dbReference>
<sequence length="150" mass="17854">ERRVALATSSWMMIDFKERRPVRLPKFIADYENHARGRAIDDPFDRLPELQEVHAEKSFQVRLSDLDMNQHVNSTIYLDWALEAVPDEIRKKYRLQAMEANYRAESVYGQRVQSQVQINNKDAQQVVWHRLLRVDDQKEICRLISSWQAK</sequence>
<dbReference type="InterPro" id="IPR029069">
    <property type="entry name" value="HotDog_dom_sf"/>
</dbReference>
<dbReference type="Pfam" id="PF20791">
    <property type="entry name" value="Acyl-ACP_TE_C"/>
    <property type="match status" value="1"/>
</dbReference>
<accession>A0A7V5H4L1</accession>
<feature type="domain" description="Acyl-ACP thioesterase-like C-terminal" evidence="1">
    <location>
        <begin position="52"/>
        <end position="148"/>
    </location>
</feature>
<dbReference type="SUPFAM" id="SSF54637">
    <property type="entry name" value="Thioesterase/thiol ester dehydrase-isomerase"/>
    <property type="match status" value="2"/>
</dbReference>
<gene>
    <name evidence="2" type="ORF">ENL21_08305</name>
</gene>
<evidence type="ECO:0000259" key="1">
    <source>
        <dbReference type="Pfam" id="PF20791"/>
    </source>
</evidence>
<dbReference type="GO" id="GO:0016297">
    <property type="term" value="F:fatty acyl-[ACP] hydrolase activity"/>
    <property type="evidence" value="ECO:0007669"/>
    <property type="project" value="InterPro"/>
</dbReference>
<evidence type="ECO:0000313" key="2">
    <source>
        <dbReference type="EMBL" id="HHE55769.1"/>
    </source>
</evidence>
<comment type="caution">
    <text evidence="2">The sequence shown here is derived from an EMBL/GenBank/DDBJ whole genome shotgun (WGS) entry which is preliminary data.</text>
</comment>
<reference evidence="2" key="1">
    <citation type="journal article" date="2020" name="mSystems">
        <title>Genome- and Community-Level Interaction Insights into Carbon Utilization and Element Cycling Functions of Hydrothermarchaeota in Hydrothermal Sediment.</title>
        <authorList>
            <person name="Zhou Z."/>
            <person name="Liu Y."/>
            <person name="Xu W."/>
            <person name="Pan J."/>
            <person name="Luo Z.H."/>
            <person name="Li M."/>
        </authorList>
    </citation>
    <scope>NUCLEOTIDE SEQUENCE [LARGE SCALE GENOMIC DNA]</scope>
    <source>
        <strain evidence="2">HyVt-76</strain>
    </source>
</reference>
<dbReference type="PANTHER" id="PTHR31727">
    <property type="entry name" value="OLEOYL-ACYL CARRIER PROTEIN THIOESTERASE 1, CHLOROPLASTIC"/>
    <property type="match status" value="1"/>
</dbReference>